<dbReference type="KEGG" id="slom:PXH66_16870"/>
<keyword evidence="4" id="KW-1185">Reference proteome</keyword>
<protein>
    <submittedName>
        <fullName evidence="3">PDZ domain-containing protein</fullName>
    </submittedName>
</protein>
<name>A0AAE9ZWW8_9BACT</name>
<dbReference type="InterPro" id="IPR036034">
    <property type="entry name" value="PDZ_sf"/>
</dbReference>
<dbReference type="AlphaFoldDB" id="A0AAE9ZWW8"/>
<evidence type="ECO:0000256" key="1">
    <source>
        <dbReference type="SAM" id="SignalP"/>
    </source>
</evidence>
<gene>
    <name evidence="3" type="ORF">PXH66_16870</name>
</gene>
<sequence>MNTPHFRRLGGILLIAALAVPMASAAHHEDDEEHHVEVIVSGDHDGQSGGNMTFGWVHEDAEAADPSAFLGVETARVSSTLTTQLGLDRGIGLVVSRVVPETAAATALAKHDILIKFDDQLLVSADQLGVLVRSKDIGTKVTLTIIRAGKQQTAEVELGERKAKKMSRQFRVLGDSDSGNAHGSVDVKVLRDHARSAGGNISREEVERLMQHVRSRQDEGQKMAWVTKEEGPVTRMLNVNQGNVVFSDEDGMVELLTAGGQKTLVVKSADGDVLFDGPISSEADRAKLSDALKQRLQKVESIEDIEFHTDSSFETDDVHIITPKGGSAQIIRPKMESHVVVQVADNNS</sequence>
<evidence type="ECO:0000313" key="4">
    <source>
        <dbReference type="Proteomes" id="UP001218638"/>
    </source>
</evidence>
<dbReference type="Pfam" id="PF13180">
    <property type="entry name" value="PDZ_2"/>
    <property type="match status" value="1"/>
</dbReference>
<evidence type="ECO:0000259" key="2">
    <source>
        <dbReference type="SMART" id="SM00228"/>
    </source>
</evidence>
<reference evidence="3" key="1">
    <citation type="submission" date="2023-03" db="EMBL/GenBank/DDBJ databases">
        <title>Lomoglobus Profundus gen. nov., sp. nov., a novel member of the phylum Verrucomicrobia, isolated from deep-marine sediment of South China Sea.</title>
        <authorList>
            <person name="Ahmad T."/>
            <person name="Ishaq S.E."/>
            <person name="Wang F."/>
        </authorList>
    </citation>
    <scope>NUCLEOTIDE SEQUENCE</scope>
    <source>
        <strain evidence="3">LMO-M01</strain>
    </source>
</reference>
<dbReference type="Proteomes" id="UP001218638">
    <property type="component" value="Chromosome"/>
</dbReference>
<proteinExistence type="predicted"/>
<feature type="chain" id="PRO_5042069802" evidence="1">
    <location>
        <begin position="26"/>
        <end position="348"/>
    </location>
</feature>
<keyword evidence="1" id="KW-0732">Signal</keyword>
<accession>A0AAE9ZWW8</accession>
<dbReference type="CDD" id="cd06779">
    <property type="entry name" value="cpPDZ_Deg_HtrA-like"/>
    <property type="match status" value="1"/>
</dbReference>
<evidence type="ECO:0000313" key="3">
    <source>
        <dbReference type="EMBL" id="WED64013.1"/>
    </source>
</evidence>
<dbReference type="RefSeq" id="WP_330930718.1">
    <property type="nucleotide sequence ID" value="NZ_CP119075.1"/>
</dbReference>
<dbReference type="Gene3D" id="2.30.42.10">
    <property type="match status" value="1"/>
</dbReference>
<dbReference type="EMBL" id="CP119075">
    <property type="protein sequence ID" value="WED64013.1"/>
    <property type="molecule type" value="Genomic_DNA"/>
</dbReference>
<dbReference type="InterPro" id="IPR001478">
    <property type="entry name" value="PDZ"/>
</dbReference>
<feature type="signal peptide" evidence="1">
    <location>
        <begin position="1"/>
        <end position="25"/>
    </location>
</feature>
<dbReference type="SUPFAM" id="SSF50156">
    <property type="entry name" value="PDZ domain-like"/>
    <property type="match status" value="1"/>
</dbReference>
<dbReference type="SMART" id="SM00228">
    <property type="entry name" value="PDZ"/>
    <property type="match status" value="1"/>
</dbReference>
<feature type="domain" description="PDZ" evidence="2">
    <location>
        <begin position="68"/>
        <end position="149"/>
    </location>
</feature>
<organism evidence="3 4">
    <name type="scientific">Synoicihabitans lomoniglobus</name>
    <dbReference type="NCBI Taxonomy" id="2909285"/>
    <lineage>
        <taxon>Bacteria</taxon>
        <taxon>Pseudomonadati</taxon>
        <taxon>Verrucomicrobiota</taxon>
        <taxon>Opitutia</taxon>
        <taxon>Opitutales</taxon>
        <taxon>Opitutaceae</taxon>
        <taxon>Synoicihabitans</taxon>
    </lineage>
</organism>